<dbReference type="GO" id="GO:0046872">
    <property type="term" value="F:metal ion binding"/>
    <property type="evidence" value="ECO:0007669"/>
    <property type="project" value="InterPro"/>
</dbReference>
<evidence type="ECO:0000313" key="6">
    <source>
        <dbReference type="EMBL" id="NMM93751.1"/>
    </source>
</evidence>
<dbReference type="Proteomes" id="UP000532194">
    <property type="component" value="Unassembled WGS sequence"/>
</dbReference>
<dbReference type="InterPro" id="IPR013815">
    <property type="entry name" value="ATP_grasp_subdomain_1"/>
</dbReference>
<reference evidence="6 7" key="1">
    <citation type="submission" date="2020-02" db="EMBL/GenBank/DDBJ databases">
        <title>Characterization of phylogenetic diversity of novel bifidobacterial species isolated in Czech ZOOs.</title>
        <authorList>
            <person name="Lugli G.A."/>
            <person name="Vera N.B."/>
            <person name="Ventura M."/>
        </authorList>
    </citation>
    <scope>NUCLEOTIDE SEQUENCE [LARGE SCALE GENOMIC DNA]</scope>
    <source>
        <strain evidence="6 7">DSM 109957</strain>
    </source>
</reference>
<comment type="caution">
    <text evidence="6">The sequence shown here is derived from an EMBL/GenBank/DDBJ whole genome shotgun (WGS) entry which is preliminary data.</text>
</comment>
<proteinExistence type="predicted"/>
<dbReference type="PROSITE" id="PS50975">
    <property type="entry name" value="ATP_GRASP"/>
    <property type="match status" value="1"/>
</dbReference>
<protein>
    <submittedName>
        <fullName evidence="6">Carboxylase</fullName>
    </submittedName>
</protein>
<keyword evidence="2 4" id="KW-0547">Nucleotide-binding</keyword>
<evidence type="ECO:0000256" key="1">
    <source>
        <dbReference type="ARBA" id="ARBA00022598"/>
    </source>
</evidence>
<keyword evidence="3 4" id="KW-0067">ATP-binding</keyword>
<dbReference type="Gene3D" id="3.30.1490.20">
    <property type="entry name" value="ATP-grasp fold, A domain"/>
    <property type="match status" value="1"/>
</dbReference>
<evidence type="ECO:0000256" key="3">
    <source>
        <dbReference type="ARBA" id="ARBA00022840"/>
    </source>
</evidence>
<evidence type="ECO:0000256" key="4">
    <source>
        <dbReference type="PROSITE-ProRule" id="PRU00409"/>
    </source>
</evidence>
<evidence type="ECO:0000259" key="5">
    <source>
        <dbReference type="PROSITE" id="PS50975"/>
    </source>
</evidence>
<gene>
    <name evidence="6" type="ORF">G1C95_0936</name>
</gene>
<dbReference type="SUPFAM" id="SSF56059">
    <property type="entry name" value="Glutathione synthetase ATP-binding domain-like"/>
    <property type="match status" value="1"/>
</dbReference>
<dbReference type="PANTHER" id="PTHR43585:SF2">
    <property type="entry name" value="ATP-GRASP ENZYME FSQD"/>
    <property type="match status" value="1"/>
</dbReference>
<dbReference type="GO" id="GO:0005524">
    <property type="term" value="F:ATP binding"/>
    <property type="evidence" value="ECO:0007669"/>
    <property type="project" value="UniProtKB-UniRule"/>
</dbReference>
<keyword evidence="1" id="KW-0436">Ligase</keyword>
<dbReference type="Pfam" id="PF13535">
    <property type="entry name" value="ATP-grasp_4"/>
    <property type="match status" value="1"/>
</dbReference>
<sequence>MNGRVILLNSGKTDAYRHLVKFVPATGIDVITERKYTALYPTNTNLHYVNDIADETEVLNVARKLDSSDSIAAVVSPSERSLPVGGYLRTYFNLPGTGFDVAWGFANKSVMKSKLRSAGVEVARALTISNIRQLVDAGDEIGWPVVVKPVIGSGSMNTYKIHNREEAASFLETPQADWFRNSRYQIIVEEYITMKGEYHCDAIIHNGQVVFFVLQRYFSPLLECTGAWGGSIMIGKGDERYDKISAIYPKVVKALGLKDGVTHMEAFWTGTKFIVGEISCRPAGGGIPKSILLKYGIDLWDAFTAASLNLEYNHKASELIPGIIANIDLPVQTGRLVDICTIDELSSIDGFVSADLSPVGTLFSEPLNSSSATGIVYVQLQSDAELEGTLQQLKERYHSAYES</sequence>
<name>A0A7Y0HS89_9BIFI</name>
<accession>A0A7Y0HS89</accession>
<dbReference type="GO" id="GO:0016874">
    <property type="term" value="F:ligase activity"/>
    <property type="evidence" value="ECO:0007669"/>
    <property type="project" value="UniProtKB-KW"/>
</dbReference>
<keyword evidence="7" id="KW-1185">Reference proteome</keyword>
<dbReference type="InterPro" id="IPR011761">
    <property type="entry name" value="ATP-grasp"/>
</dbReference>
<dbReference type="Gene3D" id="3.40.50.20">
    <property type="match status" value="1"/>
</dbReference>
<dbReference type="Gene3D" id="3.30.470.20">
    <property type="entry name" value="ATP-grasp fold, B domain"/>
    <property type="match status" value="1"/>
</dbReference>
<evidence type="ECO:0000313" key="7">
    <source>
        <dbReference type="Proteomes" id="UP000532194"/>
    </source>
</evidence>
<dbReference type="AlphaFoldDB" id="A0A7Y0HS89"/>
<dbReference type="InterPro" id="IPR052032">
    <property type="entry name" value="ATP-dep_AA_Ligase"/>
</dbReference>
<dbReference type="PANTHER" id="PTHR43585">
    <property type="entry name" value="FUMIPYRROLE BIOSYNTHESIS PROTEIN C"/>
    <property type="match status" value="1"/>
</dbReference>
<feature type="domain" description="ATP-grasp" evidence="5">
    <location>
        <begin position="112"/>
        <end position="308"/>
    </location>
</feature>
<dbReference type="EMBL" id="JAAIII010000002">
    <property type="protein sequence ID" value="NMM93751.1"/>
    <property type="molecule type" value="Genomic_DNA"/>
</dbReference>
<evidence type="ECO:0000256" key="2">
    <source>
        <dbReference type="ARBA" id="ARBA00022741"/>
    </source>
</evidence>
<organism evidence="6 7">
    <name type="scientific">Bifidobacterium oedipodis</name>
    <dbReference type="NCBI Taxonomy" id="2675322"/>
    <lineage>
        <taxon>Bacteria</taxon>
        <taxon>Bacillati</taxon>
        <taxon>Actinomycetota</taxon>
        <taxon>Actinomycetes</taxon>
        <taxon>Bifidobacteriales</taxon>
        <taxon>Bifidobacteriaceae</taxon>
        <taxon>Bifidobacterium</taxon>
    </lineage>
</organism>